<dbReference type="GO" id="GO:0007189">
    <property type="term" value="P:adenylate cyclase-activating G protein-coupled receptor signaling pathway"/>
    <property type="evidence" value="ECO:0007669"/>
    <property type="project" value="TreeGrafter"/>
</dbReference>
<dbReference type="EnsemblMetazoa" id="G11045.4">
    <property type="protein sequence ID" value="G11045.4:cds"/>
    <property type="gene ID" value="G11045"/>
</dbReference>
<dbReference type="PROSITE" id="PS50262">
    <property type="entry name" value="G_PROTEIN_RECEP_F1_2"/>
    <property type="match status" value="1"/>
</dbReference>
<evidence type="ECO:0000256" key="6">
    <source>
        <dbReference type="SAM" id="Phobius"/>
    </source>
</evidence>
<dbReference type="EnsemblMetazoa" id="G11045.1">
    <property type="protein sequence ID" value="G11045.1:cds"/>
    <property type="gene ID" value="G11045"/>
</dbReference>
<dbReference type="AlphaFoldDB" id="A0A8W8HUQ4"/>
<dbReference type="EnsemblMetazoa" id="G11045.3">
    <property type="protein sequence ID" value="G11045.3:cds"/>
    <property type="gene ID" value="G11045"/>
</dbReference>
<reference evidence="8" key="1">
    <citation type="submission" date="2022-08" db="UniProtKB">
        <authorList>
            <consortium name="EnsemblMetazoa"/>
        </authorList>
    </citation>
    <scope>IDENTIFICATION</scope>
    <source>
        <strain evidence="8">05x7-T-G4-1.051#20</strain>
    </source>
</reference>
<name>A0A8W8HUQ4_MAGGI</name>
<evidence type="ECO:0000256" key="1">
    <source>
        <dbReference type="ARBA" id="ARBA00004141"/>
    </source>
</evidence>
<keyword evidence="9" id="KW-1185">Reference proteome</keyword>
<feature type="transmembrane region" description="Helical" evidence="6">
    <location>
        <begin position="195"/>
        <end position="220"/>
    </location>
</feature>
<dbReference type="OrthoDB" id="6115658at2759"/>
<keyword evidence="4 6" id="KW-0472">Membrane</keyword>
<dbReference type="Proteomes" id="UP000005408">
    <property type="component" value="Unassembled WGS sequence"/>
</dbReference>
<feature type="transmembrane region" description="Helical" evidence="6">
    <location>
        <begin position="282"/>
        <end position="304"/>
    </location>
</feature>
<dbReference type="PANTHER" id="PTHR23112:SF0">
    <property type="entry name" value="TRANSMEMBRANE PROTEIN 116"/>
    <property type="match status" value="1"/>
</dbReference>
<keyword evidence="3 6" id="KW-1133">Transmembrane helix</keyword>
<comment type="subcellular location">
    <subcellularLocation>
        <location evidence="1">Membrane</location>
        <topology evidence="1">Multi-pass membrane protein</topology>
    </subcellularLocation>
</comment>
<dbReference type="PANTHER" id="PTHR23112">
    <property type="entry name" value="G PROTEIN-COUPLED RECEPTOR 157-RELATED"/>
    <property type="match status" value="1"/>
</dbReference>
<sequence length="335" mass="37306">MDHDNSTSTHSSTLGPPALRDGYDLPVYGLGNGQFYSLHVPALTCIFLSLISAILAIALSFRKNPKRAFVDWTKSERFVVYMAICDGAFNLAHSMDHLHITITKRHVYPASLCQFYGVMLLEFILAQALMVNIVAVNAFTLMIFNKQLKYGRRDWRLLLWIFGFPFLLSMIALAAKQFGPSGAFCFFDGVNGGLAQFFLVTLPFSLILMVNTTLYVITWAKLRSIEKKLSLSLGKQSSGSKMKHAAVRAMSLFVLAFIFQWLTLALFGIWVFVDPVTLPPALIHAVTIFSNVGGIVNLIVFLVIRRRLRNQAQVSPDHSHGSKPSGTKDTSHTDV</sequence>
<evidence type="ECO:0000259" key="7">
    <source>
        <dbReference type="PROSITE" id="PS50262"/>
    </source>
</evidence>
<feature type="transmembrane region" description="Helical" evidence="6">
    <location>
        <begin position="115"/>
        <end position="145"/>
    </location>
</feature>
<feature type="transmembrane region" description="Helical" evidence="6">
    <location>
        <begin position="157"/>
        <end position="175"/>
    </location>
</feature>
<feature type="region of interest" description="Disordered" evidence="5">
    <location>
        <begin position="313"/>
        <end position="335"/>
    </location>
</feature>
<evidence type="ECO:0000313" key="8">
    <source>
        <dbReference type="EnsemblMetazoa" id="G11045.1:cds"/>
    </source>
</evidence>
<evidence type="ECO:0000256" key="4">
    <source>
        <dbReference type="ARBA" id="ARBA00023136"/>
    </source>
</evidence>
<feature type="transmembrane region" description="Helical" evidence="6">
    <location>
        <begin position="35"/>
        <end position="57"/>
    </location>
</feature>
<dbReference type="InterPro" id="IPR017452">
    <property type="entry name" value="GPCR_Rhodpsn_7TM"/>
</dbReference>
<protein>
    <recommendedName>
        <fullName evidence="7">G-protein coupled receptors family 1 profile domain-containing protein</fullName>
    </recommendedName>
</protein>
<dbReference type="OMA" id="HITITKR"/>
<dbReference type="GO" id="GO:0005886">
    <property type="term" value="C:plasma membrane"/>
    <property type="evidence" value="ECO:0007669"/>
    <property type="project" value="TreeGrafter"/>
</dbReference>
<dbReference type="Gene3D" id="1.20.1070.10">
    <property type="entry name" value="Rhodopsin 7-helix transmembrane proteins"/>
    <property type="match status" value="1"/>
</dbReference>
<dbReference type="GO" id="GO:0004930">
    <property type="term" value="F:G protein-coupled receptor activity"/>
    <property type="evidence" value="ECO:0007669"/>
    <property type="project" value="TreeGrafter"/>
</dbReference>
<evidence type="ECO:0000313" key="9">
    <source>
        <dbReference type="Proteomes" id="UP000005408"/>
    </source>
</evidence>
<feature type="compositionally biased region" description="Polar residues" evidence="5">
    <location>
        <begin position="313"/>
        <end position="328"/>
    </location>
</feature>
<dbReference type="EnsemblMetazoa" id="G11045.2">
    <property type="protein sequence ID" value="G11045.2:cds"/>
    <property type="gene ID" value="G11045"/>
</dbReference>
<feature type="transmembrane region" description="Helical" evidence="6">
    <location>
        <begin position="78"/>
        <end position="95"/>
    </location>
</feature>
<accession>A0A8W8HUQ4</accession>
<dbReference type="SUPFAM" id="SSF81321">
    <property type="entry name" value="Family A G protein-coupled receptor-like"/>
    <property type="match status" value="1"/>
</dbReference>
<evidence type="ECO:0000256" key="2">
    <source>
        <dbReference type="ARBA" id="ARBA00022692"/>
    </source>
</evidence>
<evidence type="ECO:0000256" key="3">
    <source>
        <dbReference type="ARBA" id="ARBA00022989"/>
    </source>
</evidence>
<keyword evidence="2 6" id="KW-0812">Transmembrane</keyword>
<organism evidence="8 9">
    <name type="scientific">Magallana gigas</name>
    <name type="common">Pacific oyster</name>
    <name type="synonym">Crassostrea gigas</name>
    <dbReference type="NCBI Taxonomy" id="29159"/>
    <lineage>
        <taxon>Eukaryota</taxon>
        <taxon>Metazoa</taxon>
        <taxon>Spiralia</taxon>
        <taxon>Lophotrochozoa</taxon>
        <taxon>Mollusca</taxon>
        <taxon>Bivalvia</taxon>
        <taxon>Autobranchia</taxon>
        <taxon>Pteriomorphia</taxon>
        <taxon>Ostreida</taxon>
        <taxon>Ostreoidea</taxon>
        <taxon>Ostreidae</taxon>
        <taxon>Magallana</taxon>
    </lineage>
</organism>
<feature type="transmembrane region" description="Helical" evidence="6">
    <location>
        <begin position="245"/>
        <end position="270"/>
    </location>
</feature>
<evidence type="ECO:0000256" key="5">
    <source>
        <dbReference type="SAM" id="MobiDB-lite"/>
    </source>
</evidence>
<feature type="domain" description="G-protein coupled receptors family 1 profile" evidence="7">
    <location>
        <begin position="52"/>
        <end position="301"/>
    </location>
</feature>
<proteinExistence type="predicted"/>